<dbReference type="PROSITE" id="PS50267">
    <property type="entry name" value="NA_NEUROTRAN_SYMP_3"/>
    <property type="match status" value="1"/>
</dbReference>
<evidence type="ECO:0000313" key="17">
    <source>
        <dbReference type="EMBL" id="KAJ9576849.1"/>
    </source>
</evidence>
<evidence type="ECO:0000313" key="18">
    <source>
        <dbReference type="Proteomes" id="UP001233999"/>
    </source>
</evidence>
<feature type="binding site" evidence="14">
    <location>
        <position position="405"/>
    </location>
    <ligand>
        <name>Na(+)</name>
        <dbReference type="ChEBI" id="CHEBI:29101"/>
        <label>1</label>
    </ligand>
</feature>
<proteinExistence type="inferred from homology"/>
<comment type="function">
    <text evidence="13">Unusual broad substrate spectrum amino acid:sodium cotransporter that promotes absorption of the D isomers of essential amino acids. Neutral amino acids are the preferred substrates, especially methionine and phenylalanine.</text>
</comment>
<sequence>PNVLATSKILLTYHGLLNDKSLAAGDHEPRQPQVNGVASLVIEQEDTSQRQQWNNGVEFLMSCIAMSVGLGNVWRFPFTAFNNGGGAFLIPYIVVLLVIGKPIYYMEMALGQFISGGPVKAWNISPALKGLGYGQIFATTLVLTYYCSLMALTVFYLYNSFASELPWSTCDPSWTDCFHSKKGENSSQMTNRTGMKSSSELYFYKSVLNEKSSIEDGIGAPDLRLTLCLFISWATIFIILVKGVRSSGKAAYFLALFPYVVLITLLIRGCTLPGAIDGIRYFFEPKWEELLNPKVWFSAVTQAFFSLGICFGAIIMYSSYNGFQHNVYRDALIVTSLDTFTSLLAGSTIFAILGNVMYETGNDDIRKVVQGGTGLAFVSYPDAIAKFDIVPQFFSVVFFLMLYALGIGSAVALAAAVISVVSDKFPDIKYWMITLAICTIGFLVGLVYITPVRRSIYLTLVDFYGANFTVFILAALEMVGIAWIYGMDNFCQDLEFMVGRKIGCYWRICWGIITPVLMIVILLYSIGTMKPETYKDKPFPTPVYAWIQCSILLQFPIWAIVAFVRNNNQQSLFQVIKDSFQASKLWAPANSKTATEWKRFKEERKGDIPANETLREKLYRIYLGRTSY</sequence>
<evidence type="ECO:0000256" key="4">
    <source>
        <dbReference type="ARBA" id="ARBA00022692"/>
    </source>
</evidence>
<feature type="transmembrane region" description="Helical" evidence="16">
    <location>
        <begin position="80"/>
        <end position="99"/>
    </location>
</feature>
<evidence type="ECO:0000256" key="3">
    <source>
        <dbReference type="ARBA" id="ARBA00022448"/>
    </source>
</evidence>
<dbReference type="EMBL" id="JASPKZ010009390">
    <property type="protein sequence ID" value="KAJ9576849.1"/>
    <property type="molecule type" value="Genomic_DNA"/>
</dbReference>
<comment type="subcellular location">
    <subcellularLocation>
        <location evidence="1">Membrane</location>
        <topology evidence="1">Multi-pass membrane protein</topology>
    </subcellularLocation>
</comment>
<evidence type="ECO:0000256" key="13">
    <source>
        <dbReference type="ARBA" id="ARBA00037785"/>
    </source>
</evidence>
<dbReference type="InterPro" id="IPR000175">
    <property type="entry name" value="Na/ntran_symport"/>
</dbReference>
<keyword evidence="18" id="KW-1185">Reference proteome</keyword>
<feature type="binding site" evidence="14">
    <location>
        <position position="72"/>
    </location>
    <ligand>
        <name>Na(+)</name>
        <dbReference type="ChEBI" id="CHEBI:29101"/>
        <label>1</label>
    </ligand>
</feature>
<reference evidence="17" key="1">
    <citation type="journal article" date="2023" name="IScience">
        <title>Live-bearing cockroach genome reveals convergent evolutionary mechanisms linked to viviparity in insects and beyond.</title>
        <authorList>
            <person name="Fouks B."/>
            <person name="Harrison M.C."/>
            <person name="Mikhailova A.A."/>
            <person name="Marchal E."/>
            <person name="English S."/>
            <person name="Carruthers M."/>
            <person name="Jennings E.C."/>
            <person name="Chiamaka E.L."/>
            <person name="Frigard R.A."/>
            <person name="Pippel M."/>
            <person name="Attardo G.M."/>
            <person name="Benoit J.B."/>
            <person name="Bornberg-Bauer E."/>
            <person name="Tobe S.S."/>
        </authorList>
    </citation>
    <scope>NUCLEOTIDE SEQUENCE</scope>
    <source>
        <strain evidence="17">Stay&amp;Tobe</strain>
    </source>
</reference>
<dbReference type="SUPFAM" id="SSF161070">
    <property type="entry name" value="SNF-like"/>
    <property type="match status" value="1"/>
</dbReference>
<evidence type="ECO:0000256" key="12">
    <source>
        <dbReference type="ARBA" id="ARBA00023201"/>
    </source>
</evidence>
<evidence type="ECO:0000256" key="9">
    <source>
        <dbReference type="ARBA" id="ARBA00023065"/>
    </source>
</evidence>
<feature type="transmembrane region" description="Helical" evidence="16">
    <location>
        <begin position="296"/>
        <end position="320"/>
    </location>
</feature>
<evidence type="ECO:0000256" key="2">
    <source>
        <dbReference type="ARBA" id="ARBA00006459"/>
    </source>
</evidence>
<evidence type="ECO:0000256" key="8">
    <source>
        <dbReference type="ARBA" id="ARBA00023053"/>
    </source>
</evidence>
<feature type="transmembrane region" description="Helical" evidence="16">
    <location>
        <begin position="223"/>
        <end position="241"/>
    </location>
</feature>
<dbReference type="CDD" id="cd10324">
    <property type="entry name" value="SLC6sbd"/>
    <property type="match status" value="1"/>
</dbReference>
<gene>
    <name evidence="17" type="ORF">L9F63_006623</name>
</gene>
<comment type="similarity">
    <text evidence="2 15">Belongs to the sodium:neurotransmitter symporter (SNF) (TC 2.A.22) family.</text>
</comment>
<keyword evidence="7 16" id="KW-1133">Transmembrane helix</keyword>
<keyword evidence="3 15" id="KW-0813">Transport</keyword>
<keyword evidence="8 14" id="KW-0915">Sodium</keyword>
<dbReference type="PANTHER" id="PTHR11616:SF321">
    <property type="entry name" value="SODIUM-DEPENDENT NUTRIENT AMINO ACID TRANSPORTER 1-RELATED"/>
    <property type="match status" value="1"/>
</dbReference>
<name>A0AAD7ZAC8_DIPPU</name>
<feature type="binding site" evidence="14">
    <location>
        <position position="306"/>
    </location>
    <ligand>
        <name>Na(+)</name>
        <dbReference type="ChEBI" id="CHEBI:29101"/>
        <label>1</label>
    </ligand>
</feature>
<evidence type="ECO:0000256" key="15">
    <source>
        <dbReference type="RuleBase" id="RU003732"/>
    </source>
</evidence>
<feature type="binding site" evidence="14">
    <location>
        <position position="409"/>
    </location>
    <ligand>
        <name>Na(+)</name>
        <dbReference type="ChEBI" id="CHEBI:29101"/>
        <label>1</label>
    </ligand>
</feature>
<feature type="transmembrane region" description="Helical" evidence="16">
    <location>
        <begin position="463"/>
        <end position="485"/>
    </location>
</feature>
<dbReference type="GO" id="GO:0005283">
    <property type="term" value="F:amino acid:sodium symporter activity"/>
    <property type="evidence" value="ECO:0007669"/>
    <property type="project" value="TreeGrafter"/>
</dbReference>
<evidence type="ECO:0000256" key="14">
    <source>
        <dbReference type="PIRSR" id="PIRSR600175-1"/>
    </source>
</evidence>
<dbReference type="AlphaFoldDB" id="A0AAD7ZAC8"/>
<reference evidence="17" key="2">
    <citation type="submission" date="2023-05" db="EMBL/GenBank/DDBJ databases">
        <authorList>
            <person name="Fouks B."/>
        </authorList>
    </citation>
    <scope>NUCLEOTIDE SEQUENCE</scope>
    <source>
        <strain evidence="17">Stay&amp;Tobe</strain>
        <tissue evidence="17">Testes</tissue>
    </source>
</reference>
<protein>
    <recommendedName>
        <fullName evidence="15">Transporter</fullName>
    </recommendedName>
</protein>
<dbReference type="GO" id="GO:0089718">
    <property type="term" value="P:amino acid import across plasma membrane"/>
    <property type="evidence" value="ECO:0007669"/>
    <property type="project" value="TreeGrafter"/>
</dbReference>
<feature type="transmembrane region" description="Helical" evidence="16">
    <location>
        <begin position="136"/>
        <end position="158"/>
    </location>
</feature>
<accession>A0AAD7ZAC8</accession>
<dbReference type="GO" id="GO:0005886">
    <property type="term" value="C:plasma membrane"/>
    <property type="evidence" value="ECO:0007669"/>
    <property type="project" value="TreeGrafter"/>
</dbReference>
<keyword evidence="9" id="KW-0406">Ion transport</keyword>
<dbReference type="PANTHER" id="PTHR11616">
    <property type="entry name" value="SODIUM/CHLORIDE DEPENDENT TRANSPORTER"/>
    <property type="match status" value="1"/>
</dbReference>
<keyword evidence="6" id="KW-0029">Amino-acid transport</keyword>
<feature type="transmembrane region" description="Helical" evidence="16">
    <location>
        <begin position="393"/>
        <end position="418"/>
    </location>
</feature>
<keyword evidence="4 15" id="KW-0812">Transmembrane</keyword>
<dbReference type="Proteomes" id="UP001233999">
    <property type="component" value="Unassembled WGS sequence"/>
</dbReference>
<evidence type="ECO:0000256" key="10">
    <source>
        <dbReference type="ARBA" id="ARBA00023136"/>
    </source>
</evidence>
<feature type="transmembrane region" description="Helical" evidence="16">
    <location>
        <begin position="505"/>
        <end position="524"/>
    </location>
</feature>
<keyword evidence="5 15" id="KW-0769">Symport</keyword>
<feature type="non-terminal residue" evidence="17">
    <location>
        <position position="628"/>
    </location>
</feature>
<dbReference type="PROSITE" id="PS00610">
    <property type="entry name" value="NA_NEUROTRAN_SYMP_1"/>
    <property type="match status" value="1"/>
</dbReference>
<organism evidence="17 18">
    <name type="scientific">Diploptera punctata</name>
    <name type="common">Pacific beetle cockroach</name>
    <dbReference type="NCBI Taxonomy" id="6984"/>
    <lineage>
        <taxon>Eukaryota</taxon>
        <taxon>Metazoa</taxon>
        <taxon>Ecdysozoa</taxon>
        <taxon>Arthropoda</taxon>
        <taxon>Hexapoda</taxon>
        <taxon>Insecta</taxon>
        <taxon>Pterygota</taxon>
        <taxon>Neoptera</taxon>
        <taxon>Polyneoptera</taxon>
        <taxon>Dictyoptera</taxon>
        <taxon>Blattodea</taxon>
        <taxon>Blaberoidea</taxon>
        <taxon>Blaberidae</taxon>
        <taxon>Diplopterinae</taxon>
        <taxon>Diploptera</taxon>
    </lineage>
</organism>
<feature type="binding site" evidence="14">
    <location>
        <position position="68"/>
    </location>
    <ligand>
        <name>Na(+)</name>
        <dbReference type="ChEBI" id="CHEBI:29101"/>
        <label>1</label>
    </ligand>
</feature>
<dbReference type="InterPro" id="IPR037272">
    <property type="entry name" value="SNS_sf"/>
</dbReference>
<evidence type="ECO:0000256" key="11">
    <source>
        <dbReference type="ARBA" id="ARBA00023180"/>
    </source>
</evidence>
<feature type="transmembrane region" description="Helical" evidence="16">
    <location>
        <begin position="253"/>
        <end position="276"/>
    </location>
</feature>
<comment type="caution">
    <text evidence="17">The sequence shown here is derived from an EMBL/GenBank/DDBJ whole genome shotgun (WGS) entry which is preliminary data.</text>
</comment>
<keyword evidence="12" id="KW-0739">Sodium transport</keyword>
<dbReference type="GO" id="GO:0015179">
    <property type="term" value="F:L-amino acid transmembrane transporter activity"/>
    <property type="evidence" value="ECO:0007669"/>
    <property type="project" value="TreeGrafter"/>
</dbReference>
<dbReference type="Pfam" id="PF00209">
    <property type="entry name" value="SNF"/>
    <property type="match status" value="1"/>
</dbReference>
<evidence type="ECO:0000256" key="16">
    <source>
        <dbReference type="SAM" id="Phobius"/>
    </source>
</evidence>
<evidence type="ECO:0000256" key="7">
    <source>
        <dbReference type="ARBA" id="ARBA00022989"/>
    </source>
</evidence>
<keyword evidence="11" id="KW-0325">Glycoprotein</keyword>
<evidence type="ECO:0000256" key="5">
    <source>
        <dbReference type="ARBA" id="ARBA00022847"/>
    </source>
</evidence>
<feature type="transmembrane region" description="Helical" evidence="16">
    <location>
        <begin position="544"/>
        <end position="564"/>
    </location>
</feature>
<evidence type="ECO:0000256" key="1">
    <source>
        <dbReference type="ARBA" id="ARBA00004141"/>
    </source>
</evidence>
<keyword evidence="14" id="KW-0479">Metal-binding</keyword>
<dbReference type="PRINTS" id="PR00176">
    <property type="entry name" value="NANEUSMPORT"/>
</dbReference>
<evidence type="ECO:0000256" key="6">
    <source>
        <dbReference type="ARBA" id="ARBA00022970"/>
    </source>
</evidence>
<dbReference type="GO" id="GO:0046872">
    <property type="term" value="F:metal ion binding"/>
    <property type="evidence" value="ECO:0007669"/>
    <property type="project" value="UniProtKB-KW"/>
</dbReference>
<keyword evidence="10 16" id="KW-0472">Membrane</keyword>
<feature type="transmembrane region" description="Helical" evidence="16">
    <location>
        <begin position="332"/>
        <end position="353"/>
    </location>
</feature>
<feature type="transmembrane region" description="Helical" evidence="16">
    <location>
        <begin position="430"/>
        <end position="451"/>
    </location>
</feature>